<sequence length="40" mass="4874">MNALFLQKYQVPENLSPKLEDIYRLSNSLKKTIRLREEFF</sequence>
<gene>
    <name evidence="1" type="ORF">dnm_006630</name>
</gene>
<evidence type="ECO:0000313" key="2">
    <source>
        <dbReference type="Proteomes" id="UP000663722"/>
    </source>
</evidence>
<protein>
    <submittedName>
        <fullName evidence="1">Uncharacterized protein</fullName>
    </submittedName>
</protein>
<proteinExistence type="predicted"/>
<dbReference type="EMBL" id="CP061800">
    <property type="protein sequence ID" value="QTA84664.1"/>
    <property type="molecule type" value="Genomic_DNA"/>
</dbReference>
<accession>A0A975BF91</accession>
<evidence type="ECO:0000313" key="1">
    <source>
        <dbReference type="EMBL" id="QTA84664.1"/>
    </source>
</evidence>
<name>A0A975BF91_9BACT</name>
<reference evidence="1" key="1">
    <citation type="journal article" date="2021" name="Microb. Physiol.">
        <title>Proteogenomic Insights into the Physiology of Marine, Sulfate-Reducing, Filamentous Desulfonema limicola and Desulfonema magnum.</title>
        <authorList>
            <person name="Schnaars V."/>
            <person name="Wohlbrand L."/>
            <person name="Scheve S."/>
            <person name="Hinrichs C."/>
            <person name="Reinhardt R."/>
            <person name="Rabus R."/>
        </authorList>
    </citation>
    <scope>NUCLEOTIDE SEQUENCE</scope>
    <source>
        <strain evidence="1">4be13</strain>
    </source>
</reference>
<dbReference type="Proteomes" id="UP000663722">
    <property type="component" value="Chromosome"/>
</dbReference>
<organism evidence="1 2">
    <name type="scientific">Desulfonema magnum</name>
    <dbReference type="NCBI Taxonomy" id="45655"/>
    <lineage>
        <taxon>Bacteria</taxon>
        <taxon>Pseudomonadati</taxon>
        <taxon>Thermodesulfobacteriota</taxon>
        <taxon>Desulfobacteria</taxon>
        <taxon>Desulfobacterales</taxon>
        <taxon>Desulfococcaceae</taxon>
        <taxon>Desulfonema</taxon>
    </lineage>
</organism>
<dbReference type="KEGG" id="dmm:dnm_006630"/>
<dbReference type="AlphaFoldDB" id="A0A975BF91"/>
<keyword evidence="2" id="KW-1185">Reference proteome</keyword>